<dbReference type="EMBL" id="JALHLG010000009">
    <property type="protein sequence ID" value="MCJ2186894.1"/>
    <property type="molecule type" value="Genomic_DNA"/>
</dbReference>
<evidence type="ECO:0000256" key="8">
    <source>
        <dbReference type="ARBA" id="ARBA00022989"/>
    </source>
</evidence>
<protein>
    <recommendedName>
        <fullName evidence="10">Protein TonB</fullName>
    </recommendedName>
</protein>
<feature type="domain" description="TonB C-terminal" evidence="12">
    <location>
        <begin position="184"/>
        <end position="278"/>
    </location>
</feature>
<keyword evidence="4 10" id="KW-1003">Cell membrane</keyword>
<evidence type="ECO:0000256" key="7">
    <source>
        <dbReference type="ARBA" id="ARBA00022927"/>
    </source>
</evidence>
<dbReference type="Proteomes" id="UP001202281">
    <property type="component" value="Unassembled WGS sequence"/>
</dbReference>
<evidence type="ECO:0000259" key="12">
    <source>
        <dbReference type="PROSITE" id="PS52015"/>
    </source>
</evidence>
<feature type="region of interest" description="Disordered" evidence="11">
    <location>
        <begin position="1"/>
        <end position="34"/>
    </location>
</feature>
<keyword evidence="6 10" id="KW-0812">Transmembrane</keyword>
<accession>A0ABT0BPB7</accession>
<dbReference type="PRINTS" id="PR01374">
    <property type="entry name" value="TONBPROTEIN"/>
</dbReference>
<keyword evidence="3 10" id="KW-0813">Transport</keyword>
<keyword evidence="8 10" id="KW-1133">Transmembrane helix</keyword>
<evidence type="ECO:0000256" key="1">
    <source>
        <dbReference type="ARBA" id="ARBA00004383"/>
    </source>
</evidence>
<feature type="transmembrane region" description="Helical" evidence="10">
    <location>
        <begin position="67"/>
        <end position="89"/>
    </location>
</feature>
<evidence type="ECO:0000256" key="2">
    <source>
        <dbReference type="ARBA" id="ARBA00006555"/>
    </source>
</evidence>
<dbReference type="PROSITE" id="PS52015">
    <property type="entry name" value="TONB_CTD"/>
    <property type="match status" value="1"/>
</dbReference>
<dbReference type="SUPFAM" id="SSF74653">
    <property type="entry name" value="TolA/TonB C-terminal domain"/>
    <property type="match status" value="1"/>
</dbReference>
<evidence type="ECO:0000256" key="5">
    <source>
        <dbReference type="ARBA" id="ARBA00022519"/>
    </source>
</evidence>
<comment type="subcellular location">
    <subcellularLocation>
        <location evidence="1 10">Cell inner membrane</location>
        <topology evidence="1 10">Single-pass membrane protein</topology>
        <orientation evidence="1 10">Periplasmic side</orientation>
    </subcellularLocation>
</comment>
<sequence length="278" mass="28985">MATLATTGFHAGRNRKFPQTARESAVSQPAWTAASASPKASDEALLFESAVPYERSVYQPSRRSGPIALVAAAGTVLAMLAGLMTLNMVSKHQERARLTVMTVRELDTKPKAAPPPKTLEKAVETPTPAFVPKPKIQLPAPGPVKVALDAPPPPAPIVTVAAPPPVKPVSGAAPASSASAAQDGGDLSGKALFIKPPAYPRSARLHHEQGTVKLLVLVGPDGRVDDIEIAASSGSKALDRAALKAVKEWRWEPMSNGGAPTAVRGYVVIPFVLKSKDA</sequence>
<dbReference type="PANTHER" id="PTHR33446:SF2">
    <property type="entry name" value="PROTEIN TONB"/>
    <property type="match status" value="1"/>
</dbReference>
<keyword evidence="5 10" id="KW-0997">Cell inner membrane</keyword>
<dbReference type="RefSeq" id="WP_243919833.1">
    <property type="nucleotide sequence ID" value="NZ_JALHLG010000009.1"/>
</dbReference>
<dbReference type="NCBIfam" id="TIGR01352">
    <property type="entry name" value="tonB_Cterm"/>
    <property type="match status" value="1"/>
</dbReference>
<organism evidence="13 14">
    <name type="scientific">Novosphingobium beihaiensis</name>
    <dbReference type="NCBI Taxonomy" id="2930389"/>
    <lineage>
        <taxon>Bacteria</taxon>
        <taxon>Pseudomonadati</taxon>
        <taxon>Pseudomonadota</taxon>
        <taxon>Alphaproteobacteria</taxon>
        <taxon>Sphingomonadales</taxon>
        <taxon>Sphingomonadaceae</taxon>
        <taxon>Novosphingobium</taxon>
    </lineage>
</organism>
<proteinExistence type="inferred from homology"/>
<evidence type="ECO:0000256" key="11">
    <source>
        <dbReference type="SAM" id="MobiDB-lite"/>
    </source>
</evidence>
<evidence type="ECO:0000313" key="13">
    <source>
        <dbReference type="EMBL" id="MCJ2186894.1"/>
    </source>
</evidence>
<keyword evidence="10" id="KW-0735">Signal-anchor</keyword>
<keyword evidence="9 10" id="KW-0472">Membrane</keyword>
<comment type="function">
    <text evidence="10">Interacts with outer membrane receptor proteins that carry out high-affinity binding and energy dependent uptake into the periplasmic space of specific substrates. It could act to transduce energy from the cytoplasmic membrane to specific energy-requiring processes in the outer membrane, resulting in the release into the periplasm of ligands bound by these outer membrane proteins.</text>
</comment>
<evidence type="ECO:0000256" key="3">
    <source>
        <dbReference type="ARBA" id="ARBA00022448"/>
    </source>
</evidence>
<dbReference type="PANTHER" id="PTHR33446">
    <property type="entry name" value="PROTEIN TONB-RELATED"/>
    <property type="match status" value="1"/>
</dbReference>
<dbReference type="InterPro" id="IPR003538">
    <property type="entry name" value="TonB"/>
</dbReference>
<dbReference type="InterPro" id="IPR006260">
    <property type="entry name" value="TonB/TolA_C"/>
</dbReference>
<keyword evidence="7 10" id="KW-0653">Protein transport</keyword>
<evidence type="ECO:0000256" key="4">
    <source>
        <dbReference type="ARBA" id="ARBA00022475"/>
    </source>
</evidence>
<feature type="compositionally biased region" description="Polar residues" evidence="11">
    <location>
        <begin position="21"/>
        <end position="30"/>
    </location>
</feature>
<reference evidence="13 14" key="1">
    <citation type="submission" date="2022-04" db="EMBL/GenBank/DDBJ databases">
        <title>Identification of a novel bacterium isolated from mangrove sediments.</title>
        <authorList>
            <person name="Pan X."/>
        </authorList>
    </citation>
    <scope>NUCLEOTIDE SEQUENCE [LARGE SCALE GENOMIC DNA]</scope>
    <source>
        <strain evidence="13 14">B2638</strain>
    </source>
</reference>
<dbReference type="Pfam" id="PF03544">
    <property type="entry name" value="TonB_C"/>
    <property type="match status" value="1"/>
</dbReference>
<gene>
    <name evidence="13" type="ORF">MTR66_08710</name>
</gene>
<dbReference type="InterPro" id="IPR037682">
    <property type="entry name" value="TonB_C"/>
</dbReference>
<evidence type="ECO:0000313" key="14">
    <source>
        <dbReference type="Proteomes" id="UP001202281"/>
    </source>
</evidence>
<evidence type="ECO:0000256" key="6">
    <source>
        <dbReference type="ARBA" id="ARBA00022692"/>
    </source>
</evidence>
<dbReference type="Gene3D" id="3.30.1150.10">
    <property type="match status" value="1"/>
</dbReference>
<dbReference type="InterPro" id="IPR051045">
    <property type="entry name" value="TonB-dependent_transducer"/>
</dbReference>
<comment type="similarity">
    <text evidence="2 10">Belongs to the TonB family.</text>
</comment>
<name>A0ABT0BPB7_9SPHN</name>
<comment type="caution">
    <text evidence="13">The sequence shown here is derived from an EMBL/GenBank/DDBJ whole genome shotgun (WGS) entry which is preliminary data.</text>
</comment>
<evidence type="ECO:0000256" key="9">
    <source>
        <dbReference type="ARBA" id="ARBA00023136"/>
    </source>
</evidence>
<evidence type="ECO:0000256" key="10">
    <source>
        <dbReference type="RuleBase" id="RU362123"/>
    </source>
</evidence>
<keyword evidence="14" id="KW-1185">Reference proteome</keyword>